<feature type="region of interest" description="Disordered" evidence="1">
    <location>
        <begin position="37"/>
        <end position="114"/>
    </location>
</feature>
<evidence type="ECO:0000313" key="2">
    <source>
        <dbReference type="EMBL" id="CAI6364190.1"/>
    </source>
</evidence>
<protein>
    <submittedName>
        <fullName evidence="2">Uncharacterized protein</fullName>
    </submittedName>
</protein>
<dbReference type="EMBL" id="CARXXK010000003">
    <property type="protein sequence ID" value="CAI6364190.1"/>
    <property type="molecule type" value="Genomic_DNA"/>
</dbReference>
<keyword evidence="3" id="KW-1185">Reference proteome</keyword>
<proteinExistence type="predicted"/>
<comment type="caution">
    <text evidence="2">The sequence shown here is derived from an EMBL/GenBank/DDBJ whole genome shotgun (WGS) entry which is preliminary data.</text>
</comment>
<evidence type="ECO:0000313" key="3">
    <source>
        <dbReference type="Proteomes" id="UP001160148"/>
    </source>
</evidence>
<dbReference type="AlphaFoldDB" id="A0AAV0X7C0"/>
<accession>A0AAV0X7C0</accession>
<feature type="compositionally biased region" description="Basic residues" evidence="1">
    <location>
        <begin position="81"/>
        <end position="101"/>
    </location>
</feature>
<name>A0AAV0X7C0_9HEMI</name>
<evidence type="ECO:0000256" key="1">
    <source>
        <dbReference type="SAM" id="MobiDB-lite"/>
    </source>
</evidence>
<sequence length="114" mass="12565">MIKASQAKSWADLCAAVDSEPWGLLYRVVTKRIGQLHPGIEARGMETDRRSPVPQPTGDGLVTRTSPSGRRRRRSDSTGIHHGRTARGFHKAPARQGNRTRWHSEPGSGESNLT</sequence>
<organism evidence="2 3">
    <name type="scientific">Macrosiphum euphorbiae</name>
    <name type="common">potato aphid</name>
    <dbReference type="NCBI Taxonomy" id="13131"/>
    <lineage>
        <taxon>Eukaryota</taxon>
        <taxon>Metazoa</taxon>
        <taxon>Ecdysozoa</taxon>
        <taxon>Arthropoda</taxon>
        <taxon>Hexapoda</taxon>
        <taxon>Insecta</taxon>
        <taxon>Pterygota</taxon>
        <taxon>Neoptera</taxon>
        <taxon>Paraneoptera</taxon>
        <taxon>Hemiptera</taxon>
        <taxon>Sternorrhyncha</taxon>
        <taxon>Aphidomorpha</taxon>
        <taxon>Aphidoidea</taxon>
        <taxon>Aphididae</taxon>
        <taxon>Macrosiphini</taxon>
        <taxon>Macrosiphum</taxon>
    </lineage>
</organism>
<dbReference type="Proteomes" id="UP001160148">
    <property type="component" value="Unassembled WGS sequence"/>
</dbReference>
<gene>
    <name evidence="2" type="ORF">MEUPH1_LOCUS19050</name>
</gene>
<reference evidence="2 3" key="1">
    <citation type="submission" date="2023-01" db="EMBL/GenBank/DDBJ databases">
        <authorList>
            <person name="Whitehead M."/>
        </authorList>
    </citation>
    <scope>NUCLEOTIDE SEQUENCE [LARGE SCALE GENOMIC DNA]</scope>
</reference>